<dbReference type="AlphaFoldDB" id="A0A8H5HDH4"/>
<dbReference type="GO" id="GO:0006310">
    <property type="term" value="P:DNA recombination"/>
    <property type="evidence" value="ECO:0007669"/>
    <property type="project" value="UniProtKB-KW"/>
</dbReference>
<dbReference type="InterPro" id="IPR011010">
    <property type="entry name" value="DNA_brk_join_enz"/>
</dbReference>
<dbReference type="InterPro" id="IPR052925">
    <property type="entry name" value="Phage_Integrase-like_Recomb"/>
</dbReference>
<keyword evidence="4" id="KW-1185">Reference proteome</keyword>
<dbReference type="Proteomes" id="UP000565441">
    <property type="component" value="Unassembled WGS sequence"/>
</dbReference>
<evidence type="ECO:0000256" key="1">
    <source>
        <dbReference type="ARBA" id="ARBA00023125"/>
    </source>
</evidence>
<comment type="caution">
    <text evidence="3">The sequence shown here is derived from an EMBL/GenBank/DDBJ whole genome shotgun (WGS) entry which is preliminary data.</text>
</comment>
<dbReference type="EMBL" id="JAACJP010000011">
    <property type="protein sequence ID" value="KAF5381299.1"/>
    <property type="molecule type" value="Genomic_DNA"/>
</dbReference>
<dbReference type="InterPro" id="IPR013762">
    <property type="entry name" value="Integrase-like_cat_sf"/>
</dbReference>
<dbReference type="PANTHER" id="PTHR34605:SF3">
    <property type="entry name" value="P CELL-TYPE AGGLUTINATION PROTEIN MAP4-LIKE-RELATED"/>
    <property type="match status" value="1"/>
</dbReference>
<name>A0A8H5HDH4_9AGAR</name>
<keyword evidence="2" id="KW-0233">DNA recombination</keyword>
<dbReference type="SUPFAM" id="SSF56349">
    <property type="entry name" value="DNA breaking-rejoining enzymes"/>
    <property type="match status" value="1"/>
</dbReference>
<evidence type="ECO:0000313" key="3">
    <source>
        <dbReference type="EMBL" id="KAF5381299.1"/>
    </source>
</evidence>
<dbReference type="GO" id="GO:0003677">
    <property type="term" value="F:DNA binding"/>
    <property type="evidence" value="ECO:0007669"/>
    <property type="project" value="UniProtKB-KW"/>
</dbReference>
<evidence type="ECO:0008006" key="5">
    <source>
        <dbReference type="Google" id="ProtNLM"/>
    </source>
</evidence>
<dbReference type="GO" id="GO:0015074">
    <property type="term" value="P:DNA integration"/>
    <property type="evidence" value="ECO:0007669"/>
    <property type="project" value="InterPro"/>
</dbReference>
<keyword evidence="1" id="KW-0238">DNA-binding</keyword>
<dbReference type="Gene3D" id="1.10.150.130">
    <property type="match status" value="1"/>
</dbReference>
<reference evidence="3 4" key="1">
    <citation type="journal article" date="2020" name="ISME J.">
        <title>Uncovering the hidden diversity of litter-decomposition mechanisms in mushroom-forming fungi.</title>
        <authorList>
            <person name="Floudas D."/>
            <person name="Bentzer J."/>
            <person name="Ahren D."/>
            <person name="Johansson T."/>
            <person name="Persson P."/>
            <person name="Tunlid A."/>
        </authorList>
    </citation>
    <scope>NUCLEOTIDE SEQUENCE [LARGE SCALE GENOMIC DNA]</scope>
    <source>
        <strain evidence="3 4">CBS 661.87</strain>
    </source>
</reference>
<organism evidence="3 4">
    <name type="scientific">Tricholomella constricta</name>
    <dbReference type="NCBI Taxonomy" id="117010"/>
    <lineage>
        <taxon>Eukaryota</taxon>
        <taxon>Fungi</taxon>
        <taxon>Dikarya</taxon>
        <taxon>Basidiomycota</taxon>
        <taxon>Agaricomycotina</taxon>
        <taxon>Agaricomycetes</taxon>
        <taxon>Agaricomycetidae</taxon>
        <taxon>Agaricales</taxon>
        <taxon>Tricholomatineae</taxon>
        <taxon>Lyophyllaceae</taxon>
        <taxon>Tricholomella</taxon>
    </lineage>
</organism>
<gene>
    <name evidence="3" type="ORF">D9615_008401</name>
</gene>
<proteinExistence type="predicted"/>
<accession>A0A8H5HDH4</accession>
<dbReference type="InterPro" id="IPR010998">
    <property type="entry name" value="Integrase_recombinase_N"/>
</dbReference>
<dbReference type="OrthoDB" id="3254696at2759"/>
<evidence type="ECO:0000313" key="4">
    <source>
        <dbReference type="Proteomes" id="UP000565441"/>
    </source>
</evidence>
<protein>
    <recommendedName>
        <fullName evidence="5">DNA breaking-rejoining enzyme</fullName>
    </recommendedName>
</protein>
<sequence>MNAADSTRRLSSEWSSRLFRATASTSATTRRSTGWALQGAHLDRVNHTVSHAWRTSTTQKYSKDILDFLRWCDANTVPLHNRLPASEDLLCAYASSFAGTLAGSSIRNKCAAVRKWHISNGLSYAGGTQLAYVIKGAETLRPLSSVRPPRSAFTADMLSALSGALNPASPEDICILLVACIAFWGQIRLGELLPNREALYDPKKFPSWADLRKPNASGSRILHLPHTKLGGTRGEDVIIARQAFLDPISCLDLHHSVNGTPNHIIASYRDPGGASIALTCRKFLRRVNNILSTLHYPHISGHCFRIGGTTHLLLSGVPPDVVRMMGRWSSDSFLRYWRSLEIIAPMYAELLRPVMVVPGTRRPSP</sequence>
<dbReference type="Gene3D" id="1.10.443.10">
    <property type="entry name" value="Intergrase catalytic core"/>
    <property type="match status" value="1"/>
</dbReference>
<dbReference type="PANTHER" id="PTHR34605">
    <property type="entry name" value="PHAGE_INTEGRASE DOMAIN-CONTAINING PROTEIN"/>
    <property type="match status" value="1"/>
</dbReference>
<dbReference type="SUPFAM" id="SSF47823">
    <property type="entry name" value="lambda integrase-like, N-terminal domain"/>
    <property type="match status" value="1"/>
</dbReference>
<evidence type="ECO:0000256" key="2">
    <source>
        <dbReference type="ARBA" id="ARBA00023172"/>
    </source>
</evidence>